<evidence type="ECO:0000256" key="2">
    <source>
        <dbReference type="SAM" id="Phobius"/>
    </source>
</evidence>
<evidence type="ECO:0000313" key="3">
    <source>
        <dbReference type="EMBL" id="KAK2835364.1"/>
    </source>
</evidence>
<keyword evidence="2" id="KW-1133">Transmembrane helix</keyword>
<keyword evidence="4" id="KW-1185">Reference proteome</keyword>
<accession>A0AA88MCD6</accession>
<dbReference type="AlphaFoldDB" id="A0AA88MCD6"/>
<keyword evidence="2" id="KW-0472">Membrane</keyword>
<dbReference type="EMBL" id="JAUPFM010000012">
    <property type="protein sequence ID" value="KAK2835364.1"/>
    <property type="molecule type" value="Genomic_DNA"/>
</dbReference>
<feature type="compositionally biased region" description="Polar residues" evidence="1">
    <location>
        <begin position="196"/>
        <end position="209"/>
    </location>
</feature>
<reference evidence="3" key="1">
    <citation type="submission" date="2023-07" db="EMBL/GenBank/DDBJ databases">
        <title>Chromosome-level Genome Assembly of Striped Snakehead (Channa striata).</title>
        <authorList>
            <person name="Liu H."/>
        </authorList>
    </citation>
    <scope>NUCLEOTIDE SEQUENCE</scope>
    <source>
        <strain evidence="3">Gz</strain>
        <tissue evidence="3">Muscle</tissue>
    </source>
</reference>
<comment type="caution">
    <text evidence="3">The sequence shown here is derived from an EMBL/GenBank/DDBJ whole genome shotgun (WGS) entry which is preliminary data.</text>
</comment>
<name>A0AA88MCD6_CHASR</name>
<evidence type="ECO:0000256" key="1">
    <source>
        <dbReference type="SAM" id="MobiDB-lite"/>
    </source>
</evidence>
<sequence>MVDNFVKPLGLVLIATAHMVFNGQSKAEVTGTVGLTGTLGSNITLIFTFNIAVNANSHIAIYTSGEKKIAECRNCTGNGVIIPKNYSVMYHITNLTQNPSETYWASVFIDNYPTESSKVQLDVREKKTSTTSATVPPMPTNNTINENSGSSSFFSFHVVTVLVVSPVVLLAALLPCLIWCLLRTKEKQQQQSSTQHNSNPTIQETIDNSINVPPPSLIYSVLDFPKRCSTVVEINPNDTEYAAVSYFTENPAHS</sequence>
<organism evidence="3 4">
    <name type="scientific">Channa striata</name>
    <name type="common">Snakehead murrel</name>
    <name type="synonym">Ophicephalus striatus</name>
    <dbReference type="NCBI Taxonomy" id="64152"/>
    <lineage>
        <taxon>Eukaryota</taxon>
        <taxon>Metazoa</taxon>
        <taxon>Chordata</taxon>
        <taxon>Craniata</taxon>
        <taxon>Vertebrata</taxon>
        <taxon>Euteleostomi</taxon>
        <taxon>Actinopterygii</taxon>
        <taxon>Neopterygii</taxon>
        <taxon>Teleostei</taxon>
        <taxon>Neoteleostei</taxon>
        <taxon>Acanthomorphata</taxon>
        <taxon>Anabantaria</taxon>
        <taxon>Anabantiformes</taxon>
        <taxon>Channoidei</taxon>
        <taxon>Channidae</taxon>
        <taxon>Channa</taxon>
    </lineage>
</organism>
<feature type="transmembrane region" description="Helical" evidence="2">
    <location>
        <begin position="154"/>
        <end position="182"/>
    </location>
</feature>
<protein>
    <submittedName>
        <fullName evidence="3">Uncharacterized protein</fullName>
    </submittedName>
</protein>
<gene>
    <name evidence="3" type="ORF">Q5P01_015848</name>
</gene>
<evidence type="ECO:0000313" key="4">
    <source>
        <dbReference type="Proteomes" id="UP001187415"/>
    </source>
</evidence>
<proteinExistence type="predicted"/>
<dbReference type="Proteomes" id="UP001187415">
    <property type="component" value="Unassembled WGS sequence"/>
</dbReference>
<feature type="region of interest" description="Disordered" evidence="1">
    <location>
        <begin position="189"/>
        <end position="209"/>
    </location>
</feature>
<keyword evidence="2" id="KW-0812">Transmembrane</keyword>